<name>A0A8H2X0T3_9AGAM</name>
<reference evidence="1" key="1">
    <citation type="submission" date="2021-01" db="EMBL/GenBank/DDBJ databases">
        <authorList>
            <person name="Kaushik A."/>
        </authorList>
    </citation>
    <scope>NUCLEOTIDE SEQUENCE</scope>
    <source>
        <strain evidence="1">AG3-T5</strain>
    </source>
</reference>
<gene>
    <name evidence="1" type="ORF">RDB_LOCUS26728</name>
</gene>
<evidence type="ECO:0000313" key="2">
    <source>
        <dbReference type="Proteomes" id="UP000663841"/>
    </source>
</evidence>
<sequence>MSERCAGSAHAATDDKLNDLVRTPWLGAVPGRPLDLEGIGGPPAVPGRPPPAVPGRRWFTYPSTNPCWSKSSWTPVACRNLDASMADAILGVMLRRMDEPELDETVYEEERSDRRASSKYELRTVCVRISNSGSSSSYTTEAGPCATGDLGIAVALLSFRTWADDMRRRLERGGIGGGRLDDEEESEESDILRIFSISLWSSAANSSLVPEQDRACKALEVNPMLHSDVWDEREDAEGGARCVNVIDALDAGGDVALRERSALCFSPSASAEVDLEAALCPRKISNC</sequence>
<accession>A0A8H2X0T3</accession>
<dbReference type="Proteomes" id="UP000663841">
    <property type="component" value="Unassembled WGS sequence"/>
</dbReference>
<proteinExistence type="predicted"/>
<feature type="non-terminal residue" evidence="1">
    <location>
        <position position="1"/>
    </location>
</feature>
<comment type="caution">
    <text evidence="1">The sequence shown here is derived from an EMBL/GenBank/DDBJ whole genome shotgun (WGS) entry which is preliminary data.</text>
</comment>
<dbReference type="AlphaFoldDB" id="A0A8H2X0T3"/>
<dbReference type="EMBL" id="CAJMWW010000067">
    <property type="protein sequence ID" value="CAE6413497.1"/>
    <property type="molecule type" value="Genomic_DNA"/>
</dbReference>
<protein>
    <submittedName>
        <fullName evidence="1">Uncharacterized protein</fullName>
    </submittedName>
</protein>
<evidence type="ECO:0000313" key="1">
    <source>
        <dbReference type="EMBL" id="CAE6413497.1"/>
    </source>
</evidence>
<organism evidence="1 2">
    <name type="scientific">Rhizoctonia solani</name>
    <dbReference type="NCBI Taxonomy" id="456999"/>
    <lineage>
        <taxon>Eukaryota</taxon>
        <taxon>Fungi</taxon>
        <taxon>Dikarya</taxon>
        <taxon>Basidiomycota</taxon>
        <taxon>Agaricomycotina</taxon>
        <taxon>Agaricomycetes</taxon>
        <taxon>Cantharellales</taxon>
        <taxon>Ceratobasidiaceae</taxon>
        <taxon>Rhizoctonia</taxon>
    </lineage>
</organism>